<keyword evidence="4 6" id="KW-1133">Transmembrane helix</keyword>
<evidence type="ECO:0000313" key="7">
    <source>
        <dbReference type="EMBL" id="RDX87350.1"/>
    </source>
</evidence>
<feature type="transmembrane region" description="Helical" evidence="6">
    <location>
        <begin position="34"/>
        <end position="56"/>
    </location>
</feature>
<dbReference type="STRING" id="157652.A0A371G9X1"/>
<evidence type="ECO:0000256" key="2">
    <source>
        <dbReference type="ARBA" id="ARBA00022448"/>
    </source>
</evidence>
<keyword evidence="5 6" id="KW-0472">Membrane</keyword>
<feature type="non-terminal residue" evidence="7">
    <location>
        <position position="1"/>
    </location>
</feature>
<comment type="caution">
    <text evidence="7">The sequence shown here is derived from an EMBL/GenBank/DDBJ whole genome shotgun (WGS) entry which is preliminary data.</text>
</comment>
<gene>
    <name evidence="7" type="ORF">CR513_31182</name>
</gene>
<evidence type="ECO:0000256" key="4">
    <source>
        <dbReference type="ARBA" id="ARBA00022989"/>
    </source>
</evidence>
<name>A0A371G9X1_MUCPR</name>
<dbReference type="EMBL" id="QJKJ01006254">
    <property type="protein sequence ID" value="RDX87350.1"/>
    <property type="molecule type" value="Genomic_DNA"/>
</dbReference>
<sequence>MDMEAASSKAAPRKHKYCISNIKLFGVDLSHGNVVVAMVYFVQGVLGLARLIGVLSWSLMATFVDNKYNVCCILLGSFSIAFSDVVVDSIVVERAHEGAQLVTSIASLLGVGLYNGLMKICTSPLVLNTFLLVHLHKMEINFSSYNKLKA</sequence>
<evidence type="ECO:0000256" key="6">
    <source>
        <dbReference type="SAM" id="Phobius"/>
    </source>
</evidence>
<protein>
    <submittedName>
        <fullName evidence="7">Folate-biopterin transporter 1, chloroplastic</fullName>
    </submittedName>
</protein>
<dbReference type="InterPro" id="IPR039309">
    <property type="entry name" value="BT1"/>
</dbReference>
<keyword evidence="8" id="KW-1185">Reference proteome</keyword>
<evidence type="ECO:0000256" key="5">
    <source>
        <dbReference type="ARBA" id="ARBA00023136"/>
    </source>
</evidence>
<evidence type="ECO:0000256" key="3">
    <source>
        <dbReference type="ARBA" id="ARBA00022692"/>
    </source>
</evidence>
<keyword evidence="3 6" id="KW-0812">Transmembrane</keyword>
<dbReference type="GO" id="GO:0016020">
    <property type="term" value="C:membrane"/>
    <property type="evidence" value="ECO:0007669"/>
    <property type="project" value="UniProtKB-SubCell"/>
</dbReference>
<evidence type="ECO:0000313" key="8">
    <source>
        <dbReference type="Proteomes" id="UP000257109"/>
    </source>
</evidence>
<organism evidence="7 8">
    <name type="scientific">Mucuna pruriens</name>
    <name type="common">Velvet bean</name>
    <name type="synonym">Dolichos pruriens</name>
    <dbReference type="NCBI Taxonomy" id="157652"/>
    <lineage>
        <taxon>Eukaryota</taxon>
        <taxon>Viridiplantae</taxon>
        <taxon>Streptophyta</taxon>
        <taxon>Embryophyta</taxon>
        <taxon>Tracheophyta</taxon>
        <taxon>Spermatophyta</taxon>
        <taxon>Magnoliopsida</taxon>
        <taxon>eudicotyledons</taxon>
        <taxon>Gunneridae</taxon>
        <taxon>Pentapetalae</taxon>
        <taxon>rosids</taxon>
        <taxon>fabids</taxon>
        <taxon>Fabales</taxon>
        <taxon>Fabaceae</taxon>
        <taxon>Papilionoideae</taxon>
        <taxon>50 kb inversion clade</taxon>
        <taxon>NPAAA clade</taxon>
        <taxon>indigoferoid/millettioid clade</taxon>
        <taxon>Phaseoleae</taxon>
        <taxon>Mucuna</taxon>
    </lineage>
</organism>
<dbReference type="Proteomes" id="UP000257109">
    <property type="component" value="Unassembled WGS sequence"/>
</dbReference>
<proteinExistence type="predicted"/>
<keyword evidence="2" id="KW-0813">Transport</keyword>
<evidence type="ECO:0000256" key="1">
    <source>
        <dbReference type="ARBA" id="ARBA00004141"/>
    </source>
</evidence>
<dbReference type="AlphaFoldDB" id="A0A371G9X1"/>
<comment type="subcellular location">
    <subcellularLocation>
        <location evidence="1">Membrane</location>
        <topology evidence="1">Multi-pass membrane protein</topology>
    </subcellularLocation>
</comment>
<dbReference type="OrthoDB" id="1749709at2759"/>
<feature type="transmembrane region" description="Helical" evidence="6">
    <location>
        <begin position="68"/>
        <end position="87"/>
    </location>
</feature>
<accession>A0A371G9X1</accession>
<dbReference type="Pfam" id="PF03092">
    <property type="entry name" value="BT1"/>
    <property type="match status" value="1"/>
</dbReference>
<reference evidence="7" key="1">
    <citation type="submission" date="2018-05" db="EMBL/GenBank/DDBJ databases">
        <title>Draft genome of Mucuna pruriens seed.</title>
        <authorList>
            <person name="Nnadi N.E."/>
            <person name="Vos R."/>
            <person name="Hasami M.H."/>
            <person name="Devisetty U.K."/>
            <person name="Aguiy J.C."/>
        </authorList>
    </citation>
    <scope>NUCLEOTIDE SEQUENCE [LARGE SCALE GENOMIC DNA]</scope>
    <source>
        <strain evidence="7">JCA_2017</strain>
    </source>
</reference>